<keyword evidence="3" id="KW-1185">Reference proteome</keyword>
<name>A0ABT2LQM8_9HYPH</name>
<protein>
    <submittedName>
        <fullName evidence="2">LysM peptidoglycan-binding domain-containing protein</fullName>
    </submittedName>
</protein>
<dbReference type="SUPFAM" id="SSF54106">
    <property type="entry name" value="LysM domain"/>
    <property type="match status" value="1"/>
</dbReference>
<proteinExistence type="predicted"/>
<gene>
    <name evidence="2" type="ORF">N5A92_17620</name>
</gene>
<dbReference type="Proteomes" id="UP001320831">
    <property type="component" value="Unassembled WGS sequence"/>
</dbReference>
<evidence type="ECO:0000259" key="1">
    <source>
        <dbReference type="PROSITE" id="PS51782"/>
    </source>
</evidence>
<dbReference type="InterPro" id="IPR018392">
    <property type="entry name" value="LysM"/>
</dbReference>
<dbReference type="SMART" id="SM00257">
    <property type="entry name" value="LysM"/>
    <property type="match status" value="1"/>
</dbReference>
<dbReference type="Gene3D" id="3.10.350.10">
    <property type="entry name" value="LysM domain"/>
    <property type="match status" value="1"/>
</dbReference>
<organism evidence="2 3">
    <name type="scientific">Chelativorans salis</name>
    <dbReference type="NCBI Taxonomy" id="2978478"/>
    <lineage>
        <taxon>Bacteria</taxon>
        <taxon>Pseudomonadati</taxon>
        <taxon>Pseudomonadota</taxon>
        <taxon>Alphaproteobacteria</taxon>
        <taxon>Hyphomicrobiales</taxon>
        <taxon>Phyllobacteriaceae</taxon>
        <taxon>Chelativorans</taxon>
    </lineage>
</organism>
<evidence type="ECO:0000313" key="3">
    <source>
        <dbReference type="Proteomes" id="UP001320831"/>
    </source>
</evidence>
<dbReference type="PROSITE" id="PS51782">
    <property type="entry name" value="LYSM"/>
    <property type="match status" value="1"/>
</dbReference>
<feature type="domain" description="LysM" evidence="1">
    <location>
        <begin position="55"/>
        <end position="98"/>
    </location>
</feature>
<reference evidence="2 3" key="1">
    <citation type="submission" date="2022-09" db="EMBL/GenBank/DDBJ databases">
        <title>Chelativorans salina sp. nov., a novel slightly halophilic bacterium isolated from a saline lake sediment enrichment.</title>
        <authorList>
            <person name="Gao L."/>
            <person name="Fang B.-Z."/>
            <person name="Li W.-J."/>
        </authorList>
    </citation>
    <scope>NUCLEOTIDE SEQUENCE [LARGE SCALE GENOMIC DNA]</scope>
    <source>
        <strain evidence="2 3">EGI FJ00035</strain>
    </source>
</reference>
<sequence>MAFRIDTEALRRYGENGWTGLSQAQQQAFREAIDEALRAREDAGGSGEIDETEERAVIVESGDSLWAIADEFDVSLEEIQDLNFIEGSNIDPGEAIIIPHTSPEEAAATPLNAEGIPEGEEGFAQNLWERGHYLEDPDNPSTIDFDAEIGEIATDVQAYMEALPPGDRKAALQRLYDRSWGNAGPTKMAIEQVAESTGIILAESSHAGSETETAAREIIAQAQAESDPNEALRVLEDGYANASSEVQRALDDYDATDEIANRAAEDLVSQIDQDNPAQALQDLEAVYENAPSDRVRDALDESDTVQSIIDNAADWAEEPLNGDLDEELPGALTRQTMERLETLTADLDPEIAAEVIDAMTSRFAEAEQRFRDEGYAGLELHYNGTISLLTVLDRVEGTTKGDAAAQQFAQMGLFNMDAVRSTLNQALDEGKDIPGYALTIASMEGVDFLDEILSTVESERDHDVVDLVQDYSEHLEELGYLITNGGTAMTEEQLEAAIQDYIDEKGPEWQERLEELEQQLAERGEDLLGYAQQFQDLPDDVRSDYQERILNLLGDPNAQVAISIALRNVPDLTKGESGQELIQLFDELGISGSDNPLANNLISAYMRENIMIPAGDIDPSDPSSLQQAREQIEEALDNNPELASLLGITNSELGELSDAFLDLVPEYSDEFNAERYGIDVARNFNNALDKFDDLVRDAPFNRLFRTTALAIVGSGLSNAIEQYGEDPSLRNALQVAVDSARVGIDGAQFVTALLTSNDSAFTNGLKMGGKFVHLLGAGLATIDGLGRLANGDIPGAVLNGGVAFGVSWAALGSSSLAGPIGFTIAGLSTVGLFVWDGIQNVQHNNRFQTDTTAAFLEQAGFNEEAAQALKDQSGEGYSPVPILMRYGELKGLTPEQTVNWVNSIANSEDGPTKLAKLRDNLHHTLDDIDGDLSQFNATADNDTLSVSDIEQRPWFANGGDATPDSAAQVDAVLAALEIAQPVA</sequence>
<dbReference type="EMBL" id="JAOCZP010000005">
    <property type="protein sequence ID" value="MCT7376853.1"/>
    <property type="molecule type" value="Genomic_DNA"/>
</dbReference>
<dbReference type="RefSeq" id="WP_260905077.1">
    <property type="nucleotide sequence ID" value="NZ_JAOCZP010000005.1"/>
</dbReference>
<dbReference type="CDD" id="cd00118">
    <property type="entry name" value="LysM"/>
    <property type="match status" value="1"/>
</dbReference>
<dbReference type="InterPro" id="IPR036779">
    <property type="entry name" value="LysM_dom_sf"/>
</dbReference>
<accession>A0ABT2LQM8</accession>
<dbReference type="Pfam" id="PF01476">
    <property type="entry name" value="LysM"/>
    <property type="match status" value="1"/>
</dbReference>
<comment type="caution">
    <text evidence="2">The sequence shown here is derived from an EMBL/GenBank/DDBJ whole genome shotgun (WGS) entry which is preliminary data.</text>
</comment>
<evidence type="ECO:0000313" key="2">
    <source>
        <dbReference type="EMBL" id="MCT7376853.1"/>
    </source>
</evidence>